<evidence type="ECO:0000256" key="8">
    <source>
        <dbReference type="SAM" id="MobiDB-lite"/>
    </source>
</evidence>
<name>I3ZK98_TERRK</name>
<evidence type="ECO:0000256" key="5">
    <source>
        <dbReference type="ARBA" id="ARBA00022989"/>
    </source>
</evidence>
<evidence type="ECO:0000256" key="7">
    <source>
        <dbReference type="ARBA" id="ARBA00023306"/>
    </source>
</evidence>
<dbReference type="KEGG" id="trs:Terro_3452"/>
<dbReference type="eggNOG" id="COG2919">
    <property type="taxonomic scope" value="Bacteria"/>
</dbReference>
<feature type="region of interest" description="Disordered" evidence="8">
    <location>
        <begin position="1"/>
        <end position="23"/>
    </location>
</feature>
<dbReference type="GO" id="GO:0005886">
    <property type="term" value="C:plasma membrane"/>
    <property type="evidence" value="ECO:0007669"/>
    <property type="project" value="UniProtKB-SubCell"/>
</dbReference>
<evidence type="ECO:0000256" key="1">
    <source>
        <dbReference type="ARBA" id="ARBA00004401"/>
    </source>
</evidence>
<dbReference type="HOGENOM" id="CLU_1530446_0_0_0"/>
<reference evidence="10 11" key="1">
    <citation type="submission" date="2012-06" db="EMBL/GenBank/DDBJ databases">
        <title>Complete genome of Terriglobus roseus DSM 18391.</title>
        <authorList>
            <consortium name="US DOE Joint Genome Institute (JGI-PGF)"/>
            <person name="Lucas S."/>
            <person name="Copeland A."/>
            <person name="Lapidus A."/>
            <person name="Glavina del Rio T."/>
            <person name="Dalin E."/>
            <person name="Tice H."/>
            <person name="Bruce D."/>
            <person name="Goodwin L."/>
            <person name="Pitluck S."/>
            <person name="Peters L."/>
            <person name="Mikhailova N."/>
            <person name="Munk A.C.C."/>
            <person name="Kyrpides N."/>
            <person name="Mavromatis K."/>
            <person name="Ivanova N."/>
            <person name="Brettin T."/>
            <person name="Detter J.C."/>
            <person name="Han C."/>
            <person name="Larimer F."/>
            <person name="Land M."/>
            <person name="Hauser L."/>
            <person name="Markowitz V."/>
            <person name="Cheng J.-F."/>
            <person name="Hugenholtz P."/>
            <person name="Woyke T."/>
            <person name="Wu D."/>
            <person name="Brambilla E."/>
            <person name="Klenk H.-P."/>
            <person name="Eisen J.A."/>
        </authorList>
    </citation>
    <scope>NUCLEOTIDE SEQUENCE [LARGE SCALE GENOMIC DNA]</scope>
    <source>
        <strain evidence="11">DSM 18391 / NRRL B-41598 / KBS 63</strain>
    </source>
</reference>
<evidence type="ECO:0000256" key="9">
    <source>
        <dbReference type="SAM" id="Phobius"/>
    </source>
</evidence>
<sequence length="171" mass="19719">MEQTMPAVGMVAGRAQRERAESFRDHNRSVFDQQRRARRGPTPEIFFTKHLDNSRIVKADDPERRKEMRQFTIAMGMLFFLVMTYVWQHFSSIEMGYAIEAKKLQVEHMREENRQLHLSEAQLSDPDRIDRIARQLGLDTPQPGQVVRPDGSFANNGPVLAEAQVPSAVLR</sequence>
<keyword evidence="6 9" id="KW-0472">Membrane</keyword>
<evidence type="ECO:0000313" key="11">
    <source>
        <dbReference type="Proteomes" id="UP000006056"/>
    </source>
</evidence>
<dbReference type="Proteomes" id="UP000006056">
    <property type="component" value="Chromosome"/>
</dbReference>
<keyword evidence="7" id="KW-0131">Cell cycle</keyword>
<dbReference type="HAMAP" id="MF_00910">
    <property type="entry name" value="FtsL"/>
    <property type="match status" value="1"/>
</dbReference>
<dbReference type="OrthoDB" id="129429at2"/>
<keyword evidence="11" id="KW-1185">Reference proteome</keyword>
<dbReference type="STRING" id="926566.Terro_3452"/>
<keyword evidence="5 9" id="KW-1133">Transmembrane helix</keyword>
<evidence type="ECO:0000313" key="10">
    <source>
        <dbReference type="EMBL" id="AFL89666.1"/>
    </source>
</evidence>
<protein>
    <submittedName>
        <fullName evidence="10">Cell division protein FtsL</fullName>
    </submittedName>
</protein>
<keyword evidence="2" id="KW-1003">Cell membrane</keyword>
<keyword evidence="3 10" id="KW-0132">Cell division</keyword>
<dbReference type="GO" id="GO:0051301">
    <property type="term" value="P:cell division"/>
    <property type="evidence" value="ECO:0007669"/>
    <property type="project" value="UniProtKB-KW"/>
</dbReference>
<keyword evidence="4 9" id="KW-0812">Transmembrane</keyword>
<dbReference type="EMBL" id="CP003379">
    <property type="protein sequence ID" value="AFL89666.1"/>
    <property type="molecule type" value="Genomic_DNA"/>
</dbReference>
<feature type="transmembrane region" description="Helical" evidence="9">
    <location>
        <begin position="71"/>
        <end position="90"/>
    </location>
</feature>
<evidence type="ECO:0000256" key="3">
    <source>
        <dbReference type="ARBA" id="ARBA00022618"/>
    </source>
</evidence>
<accession>I3ZK98</accession>
<evidence type="ECO:0000256" key="2">
    <source>
        <dbReference type="ARBA" id="ARBA00022475"/>
    </source>
</evidence>
<organism evidence="10 11">
    <name type="scientific">Terriglobus roseus (strain DSM 18391 / NRRL B-41598 / KBS 63)</name>
    <dbReference type="NCBI Taxonomy" id="926566"/>
    <lineage>
        <taxon>Bacteria</taxon>
        <taxon>Pseudomonadati</taxon>
        <taxon>Acidobacteriota</taxon>
        <taxon>Terriglobia</taxon>
        <taxon>Terriglobales</taxon>
        <taxon>Acidobacteriaceae</taxon>
        <taxon>Terriglobus</taxon>
    </lineage>
</organism>
<dbReference type="InterPro" id="IPR011922">
    <property type="entry name" value="Cell_div_FtsL"/>
</dbReference>
<gene>
    <name evidence="10" type="ordered locus">Terro_3452</name>
</gene>
<proteinExistence type="inferred from homology"/>
<evidence type="ECO:0000256" key="6">
    <source>
        <dbReference type="ARBA" id="ARBA00023136"/>
    </source>
</evidence>
<comment type="subcellular location">
    <subcellularLocation>
        <location evidence="1">Cell membrane</location>
        <topology evidence="1">Single-pass type II membrane protein</topology>
    </subcellularLocation>
</comment>
<evidence type="ECO:0000256" key="4">
    <source>
        <dbReference type="ARBA" id="ARBA00022692"/>
    </source>
</evidence>
<dbReference type="AlphaFoldDB" id="I3ZK98"/>